<reference evidence="2 3" key="1">
    <citation type="submission" date="2019-04" db="EMBL/GenBank/DDBJ databases">
        <authorList>
            <person name="Li J."/>
        </authorList>
    </citation>
    <scope>NUCLEOTIDE SEQUENCE [LARGE SCALE GENOMIC DNA]</scope>
    <source>
        <strain evidence="2 3">CCTCC AB2016182</strain>
    </source>
</reference>
<protein>
    <submittedName>
        <fullName evidence="2">Glycosyltransferase family 25 protein</fullName>
    </submittedName>
</protein>
<gene>
    <name evidence="2" type="ORF">FA740_00445</name>
</gene>
<evidence type="ECO:0000313" key="2">
    <source>
        <dbReference type="EMBL" id="TJZ87681.1"/>
    </source>
</evidence>
<feature type="domain" description="Glycosyl transferase family 25" evidence="1">
    <location>
        <begin position="10"/>
        <end position="115"/>
    </location>
</feature>
<comment type="caution">
    <text evidence="2">The sequence shown here is derived from an EMBL/GenBank/DDBJ whole genome shotgun (WGS) entry which is preliminary data.</text>
</comment>
<dbReference type="EMBL" id="SUNH01000002">
    <property type="protein sequence ID" value="TJZ87681.1"/>
    <property type="molecule type" value="Genomic_DNA"/>
</dbReference>
<dbReference type="InterPro" id="IPR002654">
    <property type="entry name" value="Glyco_trans_25"/>
</dbReference>
<keyword evidence="3" id="KW-1185">Reference proteome</keyword>
<name>A0A4U0QZ60_9RHOB</name>
<dbReference type="OrthoDB" id="259382at2"/>
<evidence type="ECO:0000259" key="1">
    <source>
        <dbReference type="Pfam" id="PF01755"/>
    </source>
</evidence>
<proteinExistence type="predicted"/>
<dbReference type="Pfam" id="PF01755">
    <property type="entry name" value="Glyco_transf_25"/>
    <property type="match status" value="1"/>
</dbReference>
<organism evidence="2 3">
    <name type="scientific">Paracoccus hibiscisoli</name>
    <dbReference type="NCBI Taxonomy" id="2023261"/>
    <lineage>
        <taxon>Bacteria</taxon>
        <taxon>Pseudomonadati</taxon>
        <taxon>Pseudomonadota</taxon>
        <taxon>Alphaproteobacteria</taxon>
        <taxon>Rhodobacterales</taxon>
        <taxon>Paracoccaceae</taxon>
        <taxon>Paracoccus</taxon>
    </lineage>
</organism>
<dbReference type="AlphaFoldDB" id="A0A4U0QZ60"/>
<keyword evidence="2" id="KW-0808">Transferase</keyword>
<dbReference type="GO" id="GO:0016740">
    <property type="term" value="F:transferase activity"/>
    <property type="evidence" value="ECO:0007669"/>
    <property type="project" value="UniProtKB-KW"/>
</dbReference>
<accession>A0A4U0QZ60</accession>
<dbReference type="Proteomes" id="UP000306223">
    <property type="component" value="Unassembled WGS sequence"/>
</dbReference>
<evidence type="ECO:0000313" key="3">
    <source>
        <dbReference type="Proteomes" id="UP000306223"/>
    </source>
</evidence>
<sequence length="254" mass="27453">MRGCLMVDWPVFVLTLPGDDARRAPLMAQLDASGVRAQLIFGVDGRRGLPAGCEAEIDRDAARIHMGRNMTDGEFACALSHRAIYRRVLDEGLPGAIILEDDAILQPGFDTVVREPRLAEMPLVLMDYAYGRALPLTGRPVGSVTAHRVALSCTMANAYFISATGAAALLRASTPVTRCADWPCCLYGVKAWMLSPRLVGHQPPGDGRVSHLDAGRDAVASNRVRPGRPAGSGAVSEWVRRRISVRVGREKGQR</sequence>
<dbReference type="CDD" id="cd06532">
    <property type="entry name" value="Glyco_transf_25"/>
    <property type="match status" value="1"/>
</dbReference>